<dbReference type="InterPro" id="IPR027385">
    <property type="entry name" value="Beta-barrel_OMP"/>
</dbReference>
<dbReference type="AlphaFoldDB" id="A0A5B8KZ28"/>
<evidence type="ECO:0000256" key="3">
    <source>
        <dbReference type="ARBA" id="ARBA00023136"/>
    </source>
</evidence>
<proteinExistence type="inferred from homology"/>
<keyword evidence="9" id="KW-1185">Reference proteome</keyword>
<dbReference type="Gene3D" id="2.40.160.20">
    <property type="match status" value="1"/>
</dbReference>
<dbReference type="Proteomes" id="UP000321389">
    <property type="component" value="Chromosome"/>
</dbReference>
<comment type="subcellular location">
    <subcellularLocation>
        <location evidence="1">Cell outer membrane</location>
    </subcellularLocation>
</comment>
<dbReference type="EMBL" id="CP042301">
    <property type="protein sequence ID" value="QDZ00997.1"/>
    <property type="molecule type" value="Genomic_DNA"/>
</dbReference>
<evidence type="ECO:0000256" key="5">
    <source>
        <dbReference type="ARBA" id="ARBA00038306"/>
    </source>
</evidence>
<protein>
    <submittedName>
        <fullName evidence="8">Porin family protein</fullName>
    </submittedName>
</protein>
<evidence type="ECO:0000256" key="4">
    <source>
        <dbReference type="ARBA" id="ARBA00023237"/>
    </source>
</evidence>
<accession>A0A5B8KZ28</accession>
<dbReference type="OrthoDB" id="9815357at2"/>
<dbReference type="PANTHER" id="PTHR34001">
    <property type="entry name" value="BLL7405 PROTEIN"/>
    <property type="match status" value="1"/>
</dbReference>
<feature type="chain" id="PRO_5022733888" evidence="6">
    <location>
        <begin position="29"/>
        <end position="219"/>
    </location>
</feature>
<evidence type="ECO:0000313" key="9">
    <source>
        <dbReference type="Proteomes" id="UP000321389"/>
    </source>
</evidence>
<dbReference type="Pfam" id="PF13505">
    <property type="entry name" value="OMP_b-brl"/>
    <property type="match status" value="1"/>
</dbReference>
<evidence type="ECO:0000256" key="2">
    <source>
        <dbReference type="ARBA" id="ARBA00022729"/>
    </source>
</evidence>
<gene>
    <name evidence="8" type="ORF">FQ775_11725</name>
</gene>
<evidence type="ECO:0000259" key="7">
    <source>
        <dbReference type="Pfam" id="PF13505"/>
    </source>
</evidence>
<dbReference type="KEGG" id="niy:FQ775_11725"/>
<dbReference type="GO" id="GO:0009279">
    <property type="term" value="C:cell outer membrane"/>
    <property type="evidence" value="ECO:0007669"/>
    <property type="project" value="UniProtKB-SubCell"/>
</dbReference>
<dbReference type="SUPFAM" id="SSF56925">
    <property type="entry name" value="OMPA-like"/>
    <property type="match status" value="1"/>
</dbReference>
<evidence type="ECO:0000313" key="8">
    <source>
        <dbReference type="EMBL" id="QDZ00997.1"/>
    </source>
</evidence>
<dbReference type="RefSeq" id="WP_146299642.1">
    <property type="nucleotide sequence ID" value="NZ_CP042301.2"/>
</dbReference>
<dbReference type="InterPro" id="IPR051692">
    <property type="entry name" value="OMP-like"/>
</dbReference>
<comment type="similarity">
    <text evidence="5">Belongs to the Omp25/RopB family.</text>
</comment>
<organism evidence="8 9">
    <name type="scientific">Nitratireductor mangrovi</name>
    <dbReference type="NCBI Taxonomy" id="2599600"/>
    <lineage>
        <taxon>Bacteria</taxon>
        <taxon>Pseudomonadati</taxon>
        <taxon>Pseudomonadota</taxon>
        <taxon>Alphaproteobacteria</taxon>
        <taxon>Hyphomicrobiales</taxon>
        <taxon>Phyllobacteriaceae</taxon>
        <taxon>Nitratireductor</taxon>
    </lineage>
</organism>
<name>A0A5B8KZ28_9HYPH</name>
<dbReference type="PANTHER" id="PTHR34001:SF3">
    <property type="entry name" value="BLL7405 PROTEIN"/>
    <property type="match status" value="1"/>
</dbReference>
<keyword evidence="3" id="KW-0472">Membrane</keyword>
<evidence type="ECO:0000256" key="1">
    <source>
        <dbReference type="ARBA" id="ARBA00004442"/>
    </source>
</evidence>
<sequence>MTAKSTFARSGLAAVGLTAFMGIAPAFAADVVEPIPAEPLPIEEVPVYTWSGGYVGVYAGYGFSGRTETPGNTINTDGFQGGAFGGWNGQDGMLVYGLEADIGYNGNEGVNAGQASQSGIDGTLRARVGVAVNDSVLVYGTAGGAASRLEMSDAATADTNTMLGWTAGIGTDVKLTERVFARGEYRYVDYGSENFALSGGATPVDVRENKVLFGLGMKF</sequence>
<keyword evidence="2 6" id="KW-0732">Signal</keyword>
<dbReference type="InterPro" id="IPR011250">
    <property type="entry name" value="OMP/PagP_B-barrel"/>
</dbReference>
<feature type="signal peptide" evidence="6">
    <location>
        <begin position="1"/>
        <end position="28"/>
    </location>
</feature>
<feature type="domain" description="Outer membrane protein beta-barrel" evidence="7">
    <location>
        <begin position="48"/>
        <end position="219"/>
    </location>
</feature>
<evidence type="ECO:0000256" key="6">
    <source>
        <dbReference type="SAM" id="SignalP"/>
    </source>
</evidence>
<reference evidence="8" key="1">
    <citation type="submission" date="2020-04" db="EMBL/GenBank/DDBJ databases">
        <title>Nitratireductor sp. nov. isolated from mangrove soil.</title>
        <authorList>
            <person name="Ye Y."/>
        </authorList>
    </citation>
    <scope>NUCLEOTIDE SEQUENCE</scope>
    <source>
        <strain evidence="8">SY7</strain>
    </source>
</reference>
<keyword evidence="4" id="KW-0998">Cell outer membrane</keyword>